<evidence type="ECO:0000256" key="6">
    <source>
        <dbReference type="ARBA" id="ARBA00023136"/>
    </source>
</evidence>
<dbReference type="Pfam" id="PF01694">
    <property type="entry name" value="Rhomboid"/>
    <property type="match status" value="1"/>
</dbReference>
<reference evidence="9 10" key="1">
    <citation type="submission" date="2013-04" db="EMBL/GenBank/DDBJ databases">
        <title>The Genome Sequence of Treponema maltophilum ATCC 51939.</title>
        <authorList>
            <consortium name="The Broad Institute Genomics Platform"/>
            <person name="Earl A."/>
            <person name="Ward D."/>
            <person name="Feldgarden M."/>
            <person name="Gevers D."/>
            <person name="Leonetti C."/>
            <person name="Blanton J.M."/>
            <person name="Dewhirst F.E."/>
            <person name="Izard J."/>
            <person name="Walker B."/>
            <person name="Young S."/>
            <person name="Zeng Q."/>
            <person name="Gargeya S."/>
            <person name="Fitzgerald M."/>
            <person name="Haas B."/>
            <person name="Abouelleil A."/>
            <person name="Allen A.W."/>
            <person name="Alvarado L."/>
            <person name="Arachchi H.M."/>
            <person name="Berlin A.M."/>
            <person name="Chapman S.B."/>
            <person name="Gainer-Dewar J."/>
            <person name="Goldberg J."/>
            <person name="Griggs A."/>
            <person name="Gujja S."/>
            <person name="Hansen M."/>
            <person name="Howarth C."/>
            <person name="Imamovic A."/>
            <person name="Ireland A."/>
            <person name="Larimer J."/>
            <person name="McCowan C."/>
            <person name="Murphy C."/>
            <person name="Pearson M."/>
            <person name="Poon T.W."/>
            <person name="Priest M."/>
            <person name="Roberts A."/>
            <person name="Saif S."/>
            <person name="Shea T."/>
            <person name="Sisk P."/>
            <person name="Sykes S."/>
            <person name="Wortman J."/>
            <person name="Nusbaum C."/>
            <person name="Birren B."/>
        </authorList>
    </citation>
    <scope>NUCLEOTIDE SEQUENCE [LARGE SCALE GENOMIC DNA]</scope>
    <source>
        <strain evidence="9 10">ATCC 51939</strain>
    </source>
</reference>
<keyword evidence="4" id="KW-0378">Hydrolase</keyword>
<feature type="domain" description="Peptidase S54 rhomboid" evidence="8">
    <location>
        <begin position="52"/>
        <end position="196"/>
    </location>
</feature>
<comment type="subcellular location">
    <subcellularLocation>
        <location evidence="1">Membrane</location>
        <topology evidence="1">Multi-pass membrane protein</topology>
    </subcellularLocation>
</comment>
<name>S3K432_TREMA</name>
<keyword evidence="5 7" id="KW-1133">Transmembrane helix</keyword>
<keyword evidence="10" id="KW-1185">Reference proteome</keyword>
<protein>
    <recommendedName>
        <fullName evidence="8">Peptidase S54 rhomboid domain-containing protein</fullName>
    </recommendedName>
</protein>
<accession>S3K432</accession>
<evidence type="ECO:0000256" key="7">
    <source>
        <dbReference type="SAM" id="Phobius"/>
    </source>
</evidence>
<evidence type="ECO:0000256" key="1">
    <source>
        <dbReference type="ARBA" id="ARBA00004141"/>
    </source>
</evidence>
<dbReference type="InterPro" id="IPR050925">
    <property type="entry name" value="Rhomboid_protease_S54"/>
</dbReference>
<organism evidence="9 10">
    <name type="scientific">Treponema maltophilum ATCC 51939</name>
    <dbReference type="NCBI Taxonomy" id="1125699"/>
    <lineage>
        <taxon>Bacteria</taxon>
        <taxon>Pseudomonadati</taxon>
        <taxon>Spirochaetota</taxon>
        <taxon>Spirochaetia</taxon>
        <taxon>Spirochaetales</taxon>
        <taxon>Treponemataceae</taxon>
        <taxon>Treponema</taxon>
    </lineage>
</organism>
<dbReference type="Gene3D" id="1.20.1540.10">
    <property type="entry name" value="Rhomboid-like"/>
    <property type="match status" value="1"/>
</dbReference>
<dbReference type="PANTHER" id="PTHR43731:SF14">
    <property type="entry name" value="PRESENILIN-ASSOCIATED RHOMBOID-LIKE PROTEIN, MITOCHONDRIAL"/>
    <property type="match status" value="1"/>
</dbReference>
<dbReference type="EMBL" id="ATFF01000002">
    <property type="protein sequence ID" value="EPF32270.1"/>
    <property type="molecule type" value="Genomic_DNA"/>
</dbReference>
<dbReference type="InterPro" id="IPR035952">
    <property type="entry name" value="Rhomboid-like_sf"/>
</dbReference>
<dbReference type="RefSeq" id="WP_016524567.1">
    <property type="nucleotide sequence ID" value="NZ_KE332518.1"/>
</dbReference>
<dbReference type="InterPro" id="IPR022764">
    <property type="entry name" value="Peptidase_S54_rhomboid_dom"/>
</dbReference>
<dbReference type="eggNOG" id="COG0705">
    <property type="taxonomic scope" value="Bacteria"/>
</dbReference>
<gene>
    <name evidence="9" type="ORF">HMPREF9194_00265</name>
</gene>
<evidence type="ECO:0000256" key="4">
    <source>
        <dbReference type="ARBA" id="ARBA00022801"/>
    </source>
</evidence>
<feature type="transmembrane region" description="Helical" evidence="7">
    <location>
        <begin position="12"/>
        <end position="34"/>
    </location>
</feature>
<dbReference type="SUPFAM" id="SSF144091">
    <property type="entry name" value="Rhomboid-like"/>
    <property type="match status" value="1"/>
</dbReference>
<dbReference type="PATRIC" id="fig|1125699.3.peg.269"/>
<feature type="transmembrane region" description="Helical" evidence="7">
    <location>
        <begin position="54"/>
        <end position="82"/>
    </location>
</feature>
<keyword evidence="3 7" id="KW-0812">Transmembrane</keyword>
<dbReference type="AlphaFoldDB" id="S3K432"/>
<dbReference type="PANTHER" id="PTHR43731">
    <property type="entry name" value="RHOMBOID PROTEASE"/>
    <property type="match status" value="1"/>
</dbReference>
<dbReference type="GO" id="GO:0004252">
    <property type="term" value="F:serine-type endopeptidase activity"/>
    <property type="evidence" value="ECO:0007669"/>
    <property type="project" value="InterPro"/>
</dbReference>
<evidence type="ECO:0000256" key="2">
    <source>
        <dbReference type="ARBA" id="ARBA00009045"/>
    </source>
</evidence>
<evidence type="ECO:0000256" key="3">
    <source>
        <dbReference type="ARBA" id="ARBA00022692"/>
    </source>
</evidence>
<sequence>MEPNIRRRFSYSYRNCALIITALNVLVFILTEAYPRLSVYLSLNTALIVRAHMYWQFVTYMFVHANLMHLIGNMLGVVFFGIAVERSLGSKEFVLMYFFTGIASGALSFAVYLAAGMHNVFLLGASGAVFGVLLVFSVLFPRSRIYIWGVLPVPAPLLVVGFALIEAANQLFGARSGVAHMTHLFGFAAAWAYIKIRMGQSPWKIWKDAYRR</sequence>
<dbReference type="Proteomes" id="UP000014541">
    <property type="component" value="Unassembled WGS sequence"/>
</dbReference>
<dbReference type="STRING" id="1125699.HMPREF9194_00265"/>
<evidence type="ECO:0000256" key="5">
    <source>
        <dbReference type="ARBA" id="ARBA00022989"/>
    </source>
</evidence>
<dbReference type="OrthoDB" id="9813074at2"/>
<feature type="transmembrane region" description="Helical" evidence="7">
    <location>
        <begin position="177"/>
        <end position="194"/>
    </location>
</feature>
<dbReference type="HOGENOM" id="CLU_055068_4_1_12"/>
<feature type="transmembrane region" description="Helical" evidence="7">
    <location>
        <begin position="94"/>
        <end position="114"/>
    </location>
</feature>
<evidence type="ECO:0000259" key="8">
    <source>
        <dbReference type="Pfam" id="PF01694"/>
    </source>
</evidence>
<comment type="caution">
    <text evidence="9">The sequence shown here is derived from an EMBL/GenBank/DDBJ whole genome shotgun (WGS) entry which is preliminary data.</text>
</comment>
<feature type="transmembrane region" description="Helical" evidence="7">
    <location>
        <begin position="145"/>
        <end position="165"/>
    </location>
</feature>
<evidence type="ECO:0000313" key="9">
    <source>
        <dbReference type="EMBL" id="EPF32270.1"/>
    </source>
</evidence>
<dbReference type="GO" id="GO:0016020">
    <property type="term" value="C:membrane"/>
    <property type="evidence" value="ECO:0007669"/>
    <property type="project" value="UniProtKB-SubCell"/>
</dbReference>
<proteinExistence type="inferred from homology"/>
<keyword evidence="6 7" id="KW-0472">Membrane</keyword>
<evidence type="ECO:0000313" key="10">
    <source>
        <dbReference type="Proteomes" id="UP000014541"/>
    </source>
</evidence>
<feature type="transmembrane region" description="Helical" evidence="7">
    <location>
        <begin position="120"/>
        <end position="140"/>
    </location>
</feature>
<comment type="similarity">
    <text evidence="2">Belongs to the peptidase S54 family.</text>
</comment>